<gene>
    <name evidence="1" type="ORF">S03H2_71457</name>
</gene>
<name>X1JAW4_9ZZZZ</name>
<accession>X1JAW4</accession>
<comment type="caution">
    <text evidence="1">The sequence shown here is derived from an EMBL/GenBank/DDBJ whole genome shotgun (WGS) entry which is preliminary data.</text>
</comment>
<dbReference type="AlphaFoldDB" id="X1JAW4"/>
<reference evidence="1" key="1">
    <citation type="journal article" date="2014" name="Front. Microbiol.">
        <title>High frequency of phylogenetically diverse reductive dehalogenase-homologous genes in deep subseafloor sedimentary metagenomes.</title>
        <authorList>
            <person name="Kawai M."/>
            <person name="Futagami T."/>
            <person name="Toyoda A."/>
            <person name="Takaki Y."/>
            <person name="Nishi S."/>
            <person name="Hori S."/>
            <person name="Arai W."/>
            <person name="Tsubouchi T."/>
            <person name="Morono Y."/>
            <person name="Uchiyama I."/>
            <person name="Ito T."/>
            <person name="Fujiyama A."/>
            <person name="Inagaki F."/>
            <person name="Takami H."/>
        </authorList>
    </citation>
    <scope>NUCLEOTIDE SEQUENCE</scope>
    <source>
        <strain evidence="1">Expedition CK06-06</strain>
    </source>
</reference>
<feature type="non-terminal residue" evidence="1">
    <location>
        <position position="1"/>
    </location>
</feature>
<dbReference type="EMBL" id="BARU01047832">
    <property type="protein sequence ID" value="GAH91102.1"/>
    <property type="molecule type" value="Genomic_DNA"/>
</dbReference>
<protein>
    <submittedName>
        <fullName evidence="1">Uncharacterized protein</fullName>
    </submittedName>
</protein>
<evidence type="ECO:0000313" key="1">
    <source>
        <dbReference type="EMBL" id="GAH91102.1"/>
    </source>
</evidence>
<sequence length="87" mass="10054">EVGAIPRQIKDRQYQAAYTQRMGQAQSKYATAQQESQSRYQQQMFPYTAQAGVAQQLMPQWLMSGETEFDFPKIRSQISQMKGVMNK</sequence>
<proteinExistence type="predicted"/>
<organism evidence="1">
    <name type="scientific">marine sediment metagenome</name>
    <dbReference type="NCBI Taxonomy" id="412755"/>
    <lineage>
        <taxon>unclassified sequences</taxon>
        <taxon>metagenomes</taxon>
        <taxon>ecological metagenomes</taxon>
    </lineage>
</organism>